<feature type="region of interest" description="Disordered" evidence="1">
    <location>
        <begin position="426"/>
        <end position="522"/>
    </location>
</feature>
<reference evidence="4" key="2">
    <citation type="submission" date="2024-08" db="UniProtKB">
        <authorList>
            <consortium name="EnsemblMetazoa"/>
        </authorList>
    </citation>
    <scope>IDENTIFICATION</scope>
</reference>
<evidence type="ECO:0000256" key="1">
    <source>
        <dbReference type="SAM" id="MobiDB-lite"/>
    </source>
</evidence>
<reference evidence="5" key="1">
    <citation type="journal article" date="2013" name="Genome Biol.">
        <title>Draft genome of the mountain pine beetle, Dendroctonus ponderosae Hopkins, a major forest pest.</title>
        <authorList>
            <person name="Keeling C.I."/>
            <person name="Yuen M.M."/>
            <person name="Liao N.Y."/>
            <person name="Docking T.R."/>
            <person name="Chan S.K."/>
            <person name="Taylor G.A."/>
            <person name="Palmquist D.L."/>
            <person name="Jackman S.D."/>
            <person name="Nguyen A."/>
            <person name="Li M."/>
            <person name="Henderson H."/>
            <person name="Janes J.K."/>
            <person name="Zhao Y."/>
            <person name="Pandoh P."/>
            <person name="Moore R."/>
            <person name="Sperling F.A."/>
            <person name="Huber D.P."/>
            <person name="Birol I."/>
            <person name="Jones S.J."/>
            <person name="Bohlmann J."/>
        </authorList>
    </citation>
    <scope>NUCLEOTIDE SEQUENCE</scope>
</reference>
<dbReference type="InterPro" id="IPR036249">
    <property type="entry name" value="Thioredoxin-like_sf"/>
</dbReference>
<dbReference type="SUPFAM" id="SSF52833">
    <property type="entry name" value="Thioredoxin-like"/>
    <property type="match status" value="1"/>
</dbReference>
<keyword evidence="5" id="KW-1185">Reference proteome</keyword>
<dbReference type="InterPro" id="IPR013766">
    <property type="entry name" value="Thioredoxin_domain"/>
</dbReference>
<dbReference type="InterPro" id="IPR031827">
    <property type="entry name" value="DUF4746"/>
</dbReference>
<dbReference type="PANTHER" id="PTHR46135">
    <property type="entry name" value="NME/NM23 FAMILY MEMBER 8"/>
    <property type="match status" value="1"/>
</dbReference>
<dbReference type="Pfam" id="PF00085">
    <property type="entry name" value="Thioredoxin"/>
    <property type="match status" value="1"/>
</dbReference>
<dbReference type="AlphaFoldDB" id="A0AAR5PRL5"/>
<dbReference type="InterPro" id="IPR017937">
    <property type="entry name" value="Thioredoxin_CS"/>
</dbReference>
<feature type="domain" description="DUF4746" evidence="3">
    <location>
        <begin position="136"/>
        <end position="433"/>
    </location>
</feature>
<evidence type="ECO:0000313" key="4">
    <source>
        <dbReference type="EnsemblMetazoa" id="XP_019763587.1"/>
    </source>
</evidence>
<dbReference type="PANTHER" id="PTHR46135:SF3">
    <property type="entry name" value="NME_NM23 FAMILY MEMBER 8"/>
    <property type="match status" value="1"/>
</dbReference>
<dbReference type="Pfam" id="PF15928">
    <property type="entry name" value="DUF4746"/>
    <property type="match status" value="2"/>
</dbReference>
<dbReference type="EnsemblMetazoa" id="XM_019908028.1">
    <property type="protein sequence ID" value="XP_019763587.1"/>
    <property type="gene ID" value="LOC109539951"/>
</dbReference>
<feature type="compositionally biased region" description="Acidic residues" evidence="1">
    <location>
        <begin position="486"/>
        <end position="503"/>
    </location>
</feature>
<dbReference type="Proteomes" id="UP000019118">
    <property type="component" value="Unassembled WGS sequence"/>
</dbReference>
<feature type="compositionally biased region" description="Acidic residues" evidence="1">
    <location>
        <begin position="451"/>
        <end position="470"/>
    </location>
</feature>
<feature type="compositionally biased region" description="Basic and acidic residues" evidence="1">
    <location>
        <begin position="440"/>
        <end position="449"/>
    </location>
</feature>
<evidence type="ECO:0000313" key="5">
    <source>
        <dbReference type="Proteomes" id="UP000019118"/>
    </source>
</evidence>
<proteinExistence type="predicted"/>
<feature type="domain" description="DUF4746" evidence="3">
    <location>
        <begin position="596"/>
        <end position="740"/>
    </location>
</feature>
<dbReference type="InterPro" id="IPR051766">
    <property type="entry name" value="TXND_domain-containing"/>
</dbReference>
<dbReference type="CDD" id="cd02948">
    <property type="entry name" value="TRX_NDPK"/>
    <property type="match status" value="1"/>
</dbReference>
<organism evidence="4 5">
    <name type="scientific">Dendroctonus ponderosae</name>
    <name type="common">Mountain pine beetle</name>
    <dbReference type="NCBI Taxonomy" id="77166"/>
    <lineage>
        <taxon>Eukaryota</taxon>
        <taxon>Metazoa</taxon>
        <taxon>Ecdysozoa</taxon>
        <taxon>Arthropoda</taxon>
        <taxon>Hexapoda</taxon>
        <taxon>Insecta</taxon>
        <taxon>Pterygota</taxon>
        <taxon>Neoptera</taxon>
        <taxon>Endopterygota</taxon>
        <taxon>Coleoptera</taxon>
        <taxon>Polyphaga</taxon>
        <taxon>Cucujiformia</taxon>
        <taxon>Curculionidae</taxon>
        <taxon>Scolytinae</taxon>
        <taxon>Dendroctonus</taxon>
    </lineage>
</organism>
<feature type="domain" description="Thioredoxin" evidence="2">
    <location>
        <begin position="13"/>
        <end position="102"/>
    </location>
</feature>
<accession>A0AAR5PRL5</accession>
<dbReference type="Gene3D" id="3.40.30.10">
    <property type="entry name" value="Glutaredoxin"/>
    <property type="match status" value="1"/>
</dbReference>
<dbReference type="PROSITE" id="PS00194">
    <property type="entry name" value="THIOREDOXIN_1"/>
    <property type="match status" value="1"/>
</dbReference>
<evidence type="ECO:0000259" key="3">
    <source>
        <dbReference type="Pfam" id="PF15928"/>
    </source>
</evidence>
<evidence type="ECO:0008006" key="6">
    <source>
        <dbReference type="Google" id="ProtNLM"/>
    </source>
</evidence>
<sequence>MAKKGQAVQLQIEVANDEEWDKLLQKDGLIIVDVYSEWCGPCLGMQANLKKIKLEVGGDMLLLAVAKSDGITSLQRFRNKSEPTWMFVSKGKMINLMFGADAPKLTRLILDELKKEQSEQAGQPTDRMPLEITEMAEEEKVRFEVAESKEKESQAKEDTKKAKELLERRTKECANIVTNLPNYGAALIFPSAKDKYKEILGEILDEAGLDIYQTEKVQFNEDIIARTEIEDIDDTILNMIYGAIRKPPGTKDSIAQKLITEEEQEQETQTEEKDKVKKETGNVGIWVPPDASVRATVLRMFFPKVSGDFAIPEPAPEPEHLTIIFPLNKKDEALQVMHQYPDEIMKHGLFTSENYEDTTLVARNFKQLDKLVPSERTYSEKLVLQVSKKKSECIFAFAQLEPLYMSPNSNEGKIECEKFFPEDYNAGETEEEEEEEEKQTEDSADKPEVQGEGEEQDEYVDNEPTEEIGEAGESADSPETEKPEGEESDVNEPTETPNEEVPETNENIQTADPVPTEPVEEEPVKLTEDILEELLYFGDIEFSSKTLDDLGGNRLTFALLFKRTNAHLAGNIDDIVLQMVYGNSRKPPGDHKSPACIWAPPNSLSRAMILKLLFPALSNPFKLPEQEEIPLHVAVAFDAFKAKDVFEISDKYPGKVMSIGYFSSDVPGKAKLLGKTTEQFEARPASLTYEEKIVIQLAKDNAQCFMEFMDLGPSYISTDIEVGAADCFYFFPPGYNTPESEIITYLKKKSKRKGKMGRYKIAVDQIQDTDTQSIITGTEADTSFMDLAGDQIGEDNGDEIEIADDLHNDEGDSGEENEDKDSRLAIQINDSVMDNVDKATSPVAN</sequence>
<name>A0AAR5PRL5_DENPD</name>
<feature type="region of interest" description="Disordered" evidence="1">
    <location>
        <begin position="804"/>
        <end position="845"/>
    </location>
</feature>
<protein>
    <recommendedName>
        <fullName evidence="6">Thioredoxin domain-containing protein</fullName>
    </recommendedName>
</protein>
<evidence type="ECO:0000259" key="2">
    <source>
        <dbReference type="Pfam" id="PF00085"/>
    </source>
</evidence>
<feature type="compositionally biased region" description="Acidic residues" evidence="1">
    <location>
        <begin position="428"/>
        <end position="439"/>
    </location>
</feature>